<feature type="compositionally biased region" description="Basic residues" evidence="1">
    <location>
        <begin position="201"/>
        <end position="212"/>
    </location>
</feature>
<evidence type="ECO:0000256" key="1">
    <source>
        <dbReference type="SAM" id="MobiDB-lite"/>
    </source>
</evidence>
<dbReference type="RefSeq" id="XP_064075703.1">
    <property type="nucleotide sequence ID" value="XM_064219633.1"/>
</dbReference>
<name>A0ABM4AWN7_VANTA</name>
<dbReference type="Proteomes" id="UP001652626">
    <property type="component" value="Chromosome 29"/>
</dbReference>
<reference evidence="3" key="1">
    <citation type="submission" date="2025-08" db="UniProtKB">
        <authorList>
            <consortium name="RefSeq"/>
        </authorList>
    </citation>
    <scope>IDENTIFICATION</scope>
    <source>
        <tissue evidence="3">Whole body</tissue>
    </source>
</reference>
<dbReference type="GeneID" id="135194318"/>
<organism evidence="2 3">
    <name type="scientific">Vanessa tameamea</name>
    <name type="common">Kamehameha butterfly</name>
    <dbReference type="NCBI Taxonomy" id="334116"/>
    <lineage>
        <taxon>Eukaryota</taxon>
        <taxon>Metazoa</taxon>
        <taxon>Ecdysozoa</taxon>
        <taxon>Arthropoda</taxon>
        <taxon>Hexapoda</taxon>
        <taxon>Insecta</taxon>
        <taxon>Pterygota</taxon>
        <taxon>Neoptera</taxon>
        <taxon>Endopterygota</taxon>
        <taxon>Lepidoptera</taxon>
        <taxon>Glossata</taxon>
        <taxon>Ditrysia</taxon>
        <taxon>Papilionoidea</taxon>
        <taxon>Nymphalidae</taxon>
        <taxon>Nymphalinae</taxon>
        <taxon>Vanessa</taxon>
    </lineage>
</organism>
<protein>
    <submittedName>
        <fullName evidence="3">Uncharacterized protein LOC135194318</fullName>
    </submittedName>
</protein>
<proteinExistence type="predicted"/>
<gene>
    <name evidence="3" type="primary">LOC135194318</name>
</gene>
<sequence>MAGGSWRLAPRLVAAAGALGANIAQRWRAGWFLQAAVLRRGALGGTLRCAEMGGRSECSQRRLAATSVAGDSAQGGPGVPDGVIHRSRLAVRKPALGPRGRSQLELNWRVKAARAGGNRPLLREVQQWREEARHRLMDKWEDRLRVPDASGELVAAIRPMLRELFERHHGPLTYHLTQLITGHGCFAKYLCEMVGRDPPLRRRSRGHGRAHACRVPSLGGASRSPVHGL</sequence>
<evidence type="ECO:0000313" key="3">
    <source>
        <dbReference type="RefSeq" id="XP_064075703.1"/>
    </source>
</evidence>
<accession>A0ABM4AWN7</accession>
<evidence type="ECO:0000313" key="2">
    <source>
        <dbReference type="Proteomes" id="UP001652626"/>
    </source>
</evidence>
<keyword evidence="2" id="KW-1185">Reference proteome</keyword>
<feature type="region of interest" description="Disordered" evidence="1">
    <location>
        <begin position="201"/>
        <end position="229"/>
    </location>
</feature>